<keyword evidence="3" id="KW-1185">Reference proteome</keyword>
<evidence type="ECO:0000313" key="3">
    <source>
        <dbReference type="Proteomes" id="UP000319712"/>
    </source>
</evidence>
<dbReference type="RefSeq" id="WP_142986190.1">
    <property type="nucleotide sequence ID" value="NZ_FXTD01000004.1"/>
</dbReference>
<feature type="compositionally biased region" description="Acidic residues" evidence="1">
    <location>
        <begin position="32"/>
        <end position="41"/>
    </location>
</feature>
<accession>A0A521CDP7</accession>
<dbReference type="OrthoDB" id="331268at2157"/>
<protein>
    <submittedName>
        <fullName evidence="2">Uncharacterized protein</fullName>
    </submittedName>
</protein>
<feature type="compositionally biased region" description="Low complexity" evidence="1">
    <location>
        <begin position="42"/>
        <end position="52"/>
    </location>
</feature>
<reference evidence="2 3" key="1">
    <citation type="submission" date="2017-05" db="EMBL/GenBank/DDBJ databases">
        <authorList>
            <person name="Varghese N."/>
            <person name="Submissions S."/>
        </authorList>
    </citation>
    <scope>NUCLEOTIDE SEQUENCE [LARGE SCALE GENOMIC DNA]</scope>
    <source>
        <strain evidence="2 3">DSM 19504</strain>
    </source>
</reference>
<gene>
    <name evidence="2" type="ORF">SAMN06264867_104126</name>
</gene>
<dbReference type="InterPro" id="IPR006311">
    <property type="entry name" value="TAT_signal"/>
</dbReference>
<feature type="region of interest" description="Disordered" evidence="1">
    <location>
        <begin position="27"/>
        <end position="108"/>
    </location>
</feature>
<proteinExistence type="predicted"/>
<dbReference type="PROSITE" id="PS51318">
    <property type="entry name" value="TAT"/>
    <property type="match status" value="1"/>
</dbReference>
<organism evidence="2 3">
    <name type="scientific">Halorubrum cibi</name>
    <dbReference type="NCBI Taxonomy" id="413815"/>
    <lineage>
        <taxon>Archaea</taxon>
        <taxon>Methanobacteriati</taxon>
        <taxon>Methanobacteriota</taxon>
        <taxon>Stenosarchaea group</taxon>
        <taxon>Halobacteria</taxon>
        <taxon>Halobacteriales</taxon>
        <taxon>Haloferacaceae</taxon>
        <taxon>Halorubrum</taxon>
    </lineage>
</organism>
<evidence type="ECO:0000313" key="2">
    <source>
        <dbReference type="EMBL" id="SMO57559.1"/>
    </source>
</evidence>
<dbReference type="Proteomes" id="UP000319712">
    <property type="component" value="Unassembled WGS sequence"/>
</dbReference>
<dbReference type="EMBL" id="FXTD01000004">
    <property type="protein sequence ID" value="SMO57559.1"/>
    <property type="molecule type" value="Genomic_DNA"/>
</dbReference>
<name>A0A521CDP7_9EURY</name>
<sequence>MELSRRGVLGGLGAACAVGAVGFVGAASVGDEGGDGSDSDDAATGADDAVGDGSSGGGSDGDSEASTATSVAVDPDAPFEARLLREDGSDSGSGGGSGDDSGDRLFDAGDLDYVQGVTEDDGEHLVGISLSADGEESFRERLEASGAVDDPEPFAVSMTLDGEEVRRVDLDDSTVTALTDPEWNGVLTLPFESAETAESVYTSLAAE</sequence>
<dbReference type="AlphaFoldDB" id="A0A521CDP7"/>
<evidence type="ECO:0000256" key="1">
    <source>
        <dbReference type="SAM" id="MobiDB-lite"/>
    </source>
</evidence>